<gene>
    <name evidence="3" type="primary">ugpQ_6</name>
    <name evidence="3" type="ORF">HALOF300_03547</name>
</gene>
<feature type="transmembrane region" description="Helical" evidence="1">
    <location>
        <begin position="174"/>
        <end position="200"/>
    </location>
</feature>
<feature type="transmembrane region" description="Helical" evidence="1">
    <location>
        <begin position="221"/>
        <end position="249"/>
    </location>
</feature>
<feature type="transmembrane region" description="Helical" evidence="1">
    <location>
        <begin position="31"/>
        <end position="53"/>
    </location>
</feature>
<dbReference type="RefSeq" id="WP_156742214.1">
    <property type="nucleotide sequence ID" value="NZ_CACRYJ010000053.1"/>
</dbReference>
<accession>A0A7M4DN19</accession>
<dbReference type="EMBL" id="CACRYJ010000053">
    <property type="protein sequence ID" value="VZO38829.1"/>
    <property type="molecule type" value="Genomic_DNA"/>
</dbReference>
<dbReference type="InterPro" id="IPR018476">
    <property type="entry name" value="GlyceroP-diester-Pdiesterase_M"/>
</dbReference>
<dbReference type="SUPFAM" id="SSF51695">
    <property type="entry name" value="PLC-like phosphodiesterases"/>
    <property type="match status" value="1"/>
</dbReference>
<dbReference type="InterPro" id="IPR030395">
    <property type="entry name" value="GP_PDE_dom"/>
</dbReference>
<reference evidence="3 4" key="1">
    <citation type="submission" date="2019-11" db="EMBL/GenBank/DDBJ databases">
        <authorList>
            <person name="Criscuolo A."/>
        </authorList>
    </citation>
    <scope>NUCLEOTIDE SEQUENCE [LARGE SCALE GENOMIC DNA]</scope>
    <source>
        <strain evidence="3">CIP111667</strain>
    </source>
</reference>
<dbReference type="EC" id="3.1.4.46" evidence="3"/>
<protein>
    <submittedName>
        <fullName evidence="3">Glycerophosphoryl diester phosphodiesterase</fullName>
        <ecNumber evidence="3">3.1.4.46</ecNumber>
    </submittedName>
</protein>
<feature type="transmembrane region" description="Helical" evidence="1">
    <location>
        <begin position="341"/>
        <end position="365"/>
    </location>
</feature>
<feature type="transmembrane region" description="Helical" evidence="1">
    <location>
        <begin position="131"/>
        <end position="154"/>
    </location>
</feature>
<sequence>MIPAERRRPGILATAAATVARNRRLYLRTTVALQAATVLVVVPIVALLLRAALRAAGLTALTEASAVRLLTHPVSFLLLLLLAAVASVAVLIGQGVLILIGTRLRDDTILHPRAIGAELAAVGRRLLGPQLLVFVAYAFLLVPLGGLEVGAFLTRGVELPPFIAGELRKTVAGTLVWILGAAAVLYVNVRLVLVPVVLLTSRASVLAALASSWRMTRGQSARVVGLFAAAWTVSAVVLAGLVVLILYAVRLADAVWPPASPLVAGLTVTIVQVAVLAVSGLIVAVLTQALVVLADRRREPGGDIGWLTTAPLDAPYTQPPPEASRAAGWVPRWPGMPGGRAVGVAVLGAVLAVAVTVNTTVMIAVRDEVTTAVIAHRGVTDDAVENTIDALDAAAAVGADYVELDVQQAADGGLVVVHDTNLRRIAGINRSVFEMTTAELTGTTVRQGGHTATIPTFEEFAARAAELDIALLVELKTHGREQGDYVGDVVAVLVAHGLVATARVQSFDIALVNEIEDRFAEVTTGWVVAFHRGRLDPGRADFVALEESSYTPRILSEAHAAGAQLLLWTVNDPAAMRRFVRDGVDGLITSDPAGALDQRAAVAGDTSLARRLEDELHKLVGWW</sequence>
<dbReference type="PANTHER" id="PTHR46211">
    <property type="entry name" value="GLYCEROPHOSPHORYL DIESTER PHOSPHODIESTERASE"/>
    <property type="match status" value="1"/>
</dbReference>
<dbReference type="Pfam" id="PF10110">
    <property type="entry name" value="GPDPase_memb"/>
    <property type="match status" value="1"/>
</dbReference>
<organism evidence="3 4">
    <name type="scientific">Occultella aeris</name>
    <dbReference type="NCBI Taxonomy" id="2761496"/>
    <lineage>
        <taxon>Bacteria</taxon>
        <taxon>Bacillati</taxon>
        <taxon>Actinomycetota</taxon>
        <taxon>Actinomycetes</taxon>
        <taxon>Micrococcales</taxon>
        <taxon>Ruaniaceae</taxon>
        <taxon>Occultella</taxon>
    </lineage>
</organism>
<dbReference type="GO" id="GO:0008889">
    <property type="term" value="F:glycerophosphodiester phosphodiesterase activity"/>
    <property type="evidence" value="ECO:0007669"/>
    <property type="project" value="UniProtKB-EC"/>
</dbReference>
<comment type="caution">
    <text evidence="3">The sequence shown here is derived from an EMBL/GenBank/DDBJ whole genome shotgun (WGS) entry which is preliminary data.</text>
</comment>
<evidence type="ECO:0000313" key="3">
    <source>
        <dbReference type="EMBL" id="VZO38829.1"/>
    </source>
</evidence>
<keyword evidence="1" id="KW-1133">Transmembrane helix</keyword>
<dbReference type="PANTHER" id="PTHR46211:SF8">
    <property type="entry name" value="PHOSPHODIESTERASE"/>
    <property type="match status" value="1"/>
</dbReference>
<feature type="transmembrane region" description="Helical" evidence="1">
    <location>
        <begin position="269"/>
        <end position="294"/>
    </location>
</feature>
<feature type="domain" description="GP-PDE" evidence="2">
    <location>
        <begin position="371"/>
        <end position="599"/>
    </location>
</feature>
<dbReference type="Proteomes" id="UP000419743">
    <property type="component" value="Unassembled WGS sequence"/>
</dbReference>
<feature type="transmembrane region" description="Helical" evidence="1">
    <location>
        <begin position="73"/>
        <end position="100"/>
    </location>
</feature>
<dbReference type="Gene3D" id="3.20.20.190">
    <property type="entry name" value="Phosphatidylinositol (PI) phosphodiesterase"/>
    <property type="match status" value="1"/>
</dbReference>
<keyword evidence="4" id="KW-1185">Reference proteome</keyword>
<keyword evidence="3" id="KW-0378">Hydrolase</keyword>
<dbReference type="InterPro" id="IPR017946">
    <property type="entry name" value="PLC-like_Pdiesterase_TIM-brl"/>
</dbReference>
<evidence type="ECO:0000256" key="1">
    <source>
        <dbReference type="SAM" id="Phobius"/>
    </source>
</evidence>
<evidence type="ECO:0000313" key="4">
    <source>
        <dbReference type="Proteomes" id="UP000419743"/>
    </source>
</evidence>
<keyword evidence="1" id="KW-0472">Membrane</keyword>
<dbReference type="PROSITE" id="PS51704">
    <property type="entry name" value="GP_PDE"/>
    <property type="match status" value="1"/>
</dbReference>
<dbReference type="GO" id="GO:0006629">
    <property type="term" value="P:lipid metabolic process"/>
    <property type="evidence" value="ECO:0007669"/>
    <property type="project" value="InterPro"/>
</dbReference>
<evidence type="ECO:0000259" key="2">
    <source>
        <dbReference type="PROSITE" id="PS51704"/>
    </source>
</evidence>
<dbReference type="Pfam" id="PF03009">
    <property type="entry name" value="GDPD"/>
    <property type="match status" value="1"/>
</dbReference>
<name>A0A7M4DN19_9MICO</name>
<keyword evidence="1" id="KW-0812">Transmembrane</keyword>
<dbReference type="AlphaFoldDB" id="A0A7M4DN19"/>
<proteinExistence type="predicted"/>